<organism evidence="2 3">
    <name type="scientific">Oedothorax gibbosus</name>
    <dbReference type="NCBI Taxonomy" id="931172"/>
    <lineage>
        <taxon>Eukaryota</taxon>
        <taxon>Metazoa</taxon>
        <taxon>Ecdysozoa</taxon>
        <taxon>Arthropoda</taxon>
        <taxon>Chelicerata</taxon>
        <taxon>Arachnida</taxon>
        <taxon>Araneae</taxon>
        <taxon>Araneomorphae</taxon>
        <taxon>Entelegynae</taxon>
        <taxon>Araneoidea</taxon>
        <taxon>Linyphiidae</taxon>
        <taxon>Erigoninae</taxon>
        <taxon>Oedothorax</taxon>
    </lineage>
</organism>
<protein>
    <recommendedName>
        <fullName evidence="4">Kelch domain-containing protein 4</fullName>
    </recommendedName>
</protein>
<keyword evidence="3" id="KW-1185">Reference proteome</keyword>
<evidence type="ECO:0008006" key="4">
    <source>
        <dbReference type="Google" id="ProtNLM"/>
    </source>
</evidence>
<dbReference type="PANTHER" id="PTHR46063:SF1">
    <property type="entry name" value="KELCH DOMAIN-CONTAINING PROTEIN 4"/>
    <property type="match status" value="1"/>
</dbReference>
<accession>A0AAV6UPZ3</accession>
<evidence type="ECO:0000256" key="1">
    <source>
        <dbReference type="SAM" id="MobiDB-lite"/>
    </source>
</evidence>
<dbReference type="Proteomes" id="UP000827092">
    <property type="component" value="Unassembled WGS sequence"/>
</dbReference>
<dbReference type="Gene3D" id="2.120.10.80">
    <property type="entry name" value="Kelch-type beta propeller"/>
    <property type="match status" value="1"/>
</dbReference>
<dbReference type="Pfam" id="PF13415">
    <property type="entry name" value="Beta-prop_FBX42"/>
    <property type="match status" value="1"/>
</dbReference>
<sequence>MGKKDKKKGKGAEKTALKTEKKTLNKIKKELAAKGEDDIEMLIAQSQEKEPKVKVTVEEPCAQPSPRSGFSMCPHPDKDELVMFGGEYYNGSKTTMFSDLYFYNLKKAQWTIVQCPEKPPPRSSHQAIVLSQQGGQMWVFGGEFASPTRSSFYHYKDLWVYHFSEKKWEQIKAPGGPSARSGHRMVASRKQIIVFGGFHESLQDYKYFSDVYAFNLESYTWSKIEAVGKAPSPRSGCLLAPLTDGRILLYGGYCREKVKKDVDKGIAHTDMYYLQLDERTSPPKWKWVQAKPTGIPPSARSGFYGAVTPNDVLYAFGGVQDDHPDEERLTSVFRNELYSLDLARGRWMPVTIHGGKKLATEGRKRRKGREEEVDEEVAEVMEKAGISEGNEVKTYEDSIFTVKIGPSTSSKRPSSDVATVSDNSATEIFVPLARMSASLVVKSGILYMYGGQVEEEHRNLILSDFYSLDVHKLDEWRTIVPYSTSNLEWLGSDESGSDDSDDDDGSSDEDEDDSEEDDDDEMEA</sequence>
<feature type="compositionally biased region" description="Acidic residues" evidence="1">
    <location>
        <begin position="495"/>
        <end position="524"/>
    </location>
</feature>
<reference evidence="2 3" key="1">
    <citation type="journal article" date="2022" name="Nat. Ecol. Evol.">
        <title>A masculinizing supergene underlies an exaggerated male reproductive morph in a spider.</title>
        <authorList>
            <person name="Hendrickx F."/>
            <person name="De Corte Z."/>
            <person name="Sonet G."/>
            <person name="Van Belleghem S.M."/>
            <person name="Kostlbacher S."/>
            <person name="Vangestel C."/>
        </authorList>
    </citation>
    <scope>NUCLEOTIDE SEQUENCE [LARGE SCALE GENOMIC DNA]</scope>
    <source>
        <strain evidence="2">W744_W776</strain>
    </source>
</reference>
<dbReference type="EMBL" id="JAFNEN010000304">
    <property type="protein sequence ID" value="KAG8186357.1"/>
    <property type="molecule type" value="Genomic_DNA"/>
</dbReference>
<dbReference type="PANTHER" id="PTHR46063">
    <property type="entry name" value="KELCH DOMAIN-CONTAINING PROTEIN"/>
    <property type="match status" value="1"/>
</dbReference>
<dbReference type="SUPFAM" id="SSF117281">
    <property type="entry name" value="Kelch motif"/>
    <property type="match status" value="1"/>
</dbReference>
<evidence type="ECO:0000313" key="3">
    <source>
        <dbReference type="Proteomes" id="UP000827092"/>
    </source>
</evidence>
<evidence type="ECO:0000313" key="2">
    <source>
        <dbReference type="EMBL" id="KAG8186357.1"/>
    </source>
</evidence>
<dbReference type="InterPro" id="IPR015915">
    <property type="entry name" value="Kelch-typ_b-propeller"/>
</dbReference>
<comment type="caution">
    <text evidence="2">The sequence shown here is derived from an EMBL/GenBank/DDBJ whole genome shotgun (WGS) entry which is preliminary data.</text>
</comment>
<dbReference type="InterPro" id="IPR052588">
    <property type="entry name" value="Kelch_domain_protein"/>
</dbReference>
<dbReference type="AlphaFoldDB" id="A0AAV6UPZ3"/>
<gene>
    <name evidence="2" type="ORF">JTE90_026777</name>
</gene>
<proteinExistence type="predicted"/>
<name>A0AAV6UPZ3_9ARAC</name>
<feature type="region of interest" description="Disordered" evidence="1">
    <location>
        <begin position="487"/>
        <end position="524"/>
    </location>
</feature>